<dbReference type="Proteomes" id="UP000683424">
    <property type="component" value="Segment"/>
</dbReference>
<organism evidence="1 2">
    <name type="scientific">Vibrio phage vB_VpP_BT-1011</name>
    <dbReference type="NCBI Taxonomy" id="2799672"/>
    <lineage>
        <taxon>Viruses</taxon>
        <taxon>Duplodnaviria</taxon>
        <taxon>Heunggongvirae</taxon>
        <taxon>Uroviricota</taxon>
        <taxon>Caudoviricetes</taxon>
        <taxon>Tieomvirus</taxon>
        <taxon>Tieomvirus BT1011</taxon>
    </lineage>
</organism>
<gene>
    <name evidence="1" type="ORF">vBVpPBT1011_0018</name>
</gene>
<keyword evidence="2" id="KW-1185">Reference proteome</keyword>
<proteinExistence type="predicted"/>
<name>A0A8F2XX42_9CAUD</name>
<evidence type="ECO:0000313" key="2">
    <source>
        <dbReference type="Proteomes" id="UP000683424"/>
    </source>
</evidence>
<evidence type="ECO:0000313" key="1">
    <source>
        <dbReference type="EMBL" id="QWX10217.1"/>
    </source>
</evidence>
<reference evidence="1" key="1">
    <citation type="submission" date="2020-09" db="EMBL/GenBank/DDBJ databases">
        <authorList>
            <person name="Gao C."/>
            <person name="Qiu Z."/>
        </authorList>
    </citation>
    <scope>NUCLEOTIDE SEQUENCE</scope>
</reference>
<sequence>MREDFEVKQKLISLTQSMIDRNELANDLGIGLKALSCLINRMRKQGHEIWSINTATGEWSIIYKGYDGAMKTKSLTDKIREQLKGQWISIDEVANNLDETRERIWGCLQGLYRSGEATRRNLLGMKPQYRIE</sequence>
<protein>
    <submittedName>
        <fullName evidence="1">Uncharacterized protein</fullName>
    </submittedName>
</protein>
<accession>A0A8F2XX42</accession>
<dbReference type="EMBL" id="MW009675">
    <property type="protein sequence ID" value="QWX10217.1"/>
    <property type="molecule type" value="Genomic_DNA"/>
</dbReference>